<dbReference type="Pfam" id="PF00248">
    <property type="entry name" value="Aldo_ket_red"/>
    <property type="match status" value="1"/>
</dbReference>
<dbReference type="PANTHER" id="PTHR43312">
    <property type="entry name" value="D-THREO-ALDOSE 1-DEHYDROGENASE"/>
    <property type="match status" value="1"/>
</dbReference>
<sequence>MQSITLGKTGLEITPVSFGAFKLGRNQGIKYPQSYDLPSDAETERILNRVLDLGVGLIDTAPAYGLSEERIGQFVSHRRDEFCLSTKTGETFLNGESHYDYSAEGTRLSVERSLRRLRTEVLDLVLVHSNGRDICIQEQTDVVPTLQRLKEQGKIRAIGFSGKQVAGAQLALHWADVLMIEYHIGDSSHSQIIEEAQSRGIGVLVKKGLASGHLAAQEAIRFVLGNRFVDSMVIGGINTDHLAANCHIANGLFGQYAA</sequence>
<dbReference type="OrthoDB" id="9773828at2"/>
<dbReference type="RefSeq" id="WP_146505182.1">
    <property type="nucleotide sequence ID" value="NZ_SJPG01000001.1"/>
</dbReference>
<dbReference type="CDD" id="cd19095">
    <property type="entry name" value="AKR_PA4992-like"/>
    <property type="match status" value="1"/>
</dbReference>
<dbReference type="PANTHER" id="PTHR43312:SF1">
    <property type="entry name" value="NADP-DEPENDENT OXIDOREDUCTASE DOMAIN-CONTAINING PROTEIN"/>
    <property type="match status" value="1"/>
</dbReference>
<feature type="domain" description="NADP-dependent oxidoreductase" evidence="1">
    <location>
        <begin position="18"/>
        <end position="216"/>
    </location>
</feature>
<dbReference type="PRINTS" id="PR00069">
    <property type="entry name" value="ALDKETRDTASE"/>
</dbReference>
<accession>A0A5C5XJP3</accession>
<dbReference type="InterPro" id="IPR053135">
    <property type="entry name" value="AKR2_Oxidoreductase"/>
</dbReference>
<dbReference type="EMBL" id="SJPG01000001">
    <property type="protein sequence ID" value="TWT63436.1"/>
    <property type="molecule type" value="Genomic_DNA"/>
</dbReference>
<gene>
    <name evidence="2" type="primary">yhdN_2</name>
    <name evidence="2" type="ORF">Pan54_41890</name>
</gene>
<organism evidence="2 3">
    <name type="scientific">Rubinisphaera italica</name>
    <dbReference type="NCBI Taxonomy" id="2527969"/>
    <lineage>
        <taxon>Bacteria</taxon>
        <taxon>Pseudomonadati</taxon>
        <taxon>Planctomycetota</taxon>
        <taxon>Planctomycetia</taxon>
        <taxon>Planctomycetales</taxon>
        <taxon>Planctomycetaceae</taxon>
        <taxon>Rubinisphaera</taxon>
    </lineage>
</organism>
<proteinExistence type="predicted"/>
<dbReference type="EC" id="1.1.1.-" evidence="2"/>
<comment type="caution">
    <text evidence="2">The sequence shown here is derived from an EMBL/GenBank/DDBJ whole genome shotgun (WGS) entry which is preliminary data.</text>
</comment>
<dbReference type="InterPro" id="IPR036812">
    <property type="entry name" value="NAD(P)_OxRdtase_dom_sf"/>
</dbReference>
<dbReference type="AlphaFoldDB" id="A0A5C5XJP3"/>
<dbReference type="InterPro" id="IPR020471">
    <property type="entry name" value="AKR"/>
</dbReference>
<protein>
    <submittedName>
        <fullName evidence="2">General stress protein 69</fullName>
        <ecNumber evidence="2">1.1.1.-</ecNumber>
    </submittedName>
</protein>
<keyword evidence="3" id="KW-1185">Reference proteome</keyword>
<evidence type="ECO:0000313" key="3">
    <source>
        <dbReference type="Proteomes" id="UP000316095"/>
    </source>
</evidence>
<evidence type="ECO:0000259" key="1">
    <source>
        <dbReference type="Pfam" id="PF00248"/>
    </source>
</evidence>
<name>A0A5C5XJP3_9PLAN</name>
<reference evidence="2 3" key="1">
    <citation type="submission" date="2019-02" db="EMBL/GenBank/DDBJ databases">
        <title>Deep-cultivation of Planctomycetes and their phenomic and genomic characterization uncovers novel biology.</title>
        <authorList>
            <person name="Wiegand S."/>
            <person name="Jogler M."/>
            <person name="Boedeker C."/>
            <person name="Pinto D."/>
            <person name="Vollmers J."/>
            <person name="Rivas-Marin E."/>
            <person name="Kohn T."/>
            <person name="Peeters S.H."/>
            <person name="Heuer A."/>
            <person name="Rast P."/>
            <person name="Oberbeckmann S."/>
            <person name="Bunk B."/>
            <person name="Jeske O."/>
            <person name="Meyerdierks A."/>
            <person name="Storesund J.E."/>
            <person name="Kallscheuer N."/>
            <person name="Luecker S."/>
            <person name="Lage O.M."/>
            <person name="Pohl T."/>
            <person name="Merkel B.J."/>
            <person name="Hornburger P."/>
            <person name="Mueller R.-W."/>
            <person name="Bruemmer F."/>
            <person name="Labrenz M."/>
            <person name="Spormann A.M."/>
            <person name="Op Den Camp H."/>
            <person name="Overmann J."/>
            <person name="Amann R."/>
            <person name="Jetten M.S.M."/>
            <person name="Mascher T."/>
            <person name="Medema M.H."/>
            <person name="Devos D.P."/>
            <person name="Kaster A.-K."/>
            <person name="Ovreas L."/>
            <person name="Rohde M."/>
            <person name="Galperin M.Y."/>
            <person name="Jogler C."/>
        </authorList>
    </citation>
    <scope>NUCLEOTIDE SEQUENCE [LARGE SCALE GENOMIC DNA]</scope>
    <source>
        <strain evidence="2 3">Pan54</strain>
    </source>
</reference>
<dbReference type="InterPro" id="IPR023210">
    <property type="entry name" value="NADP_OxRdtase_dom"/>
</dbReference>
<keyword evidence="2" id="KW-0560">Oxidoreductase</keyword>
<dbReference type="Proteomes" id="UP000316095">
    <property type="component" value="Unassembled WGS sequence"/>
</dbReference>
<dbReference type="Gene3D" id="3.20.20.100">
    <property type="entry name" value="NADP-dependent oxidoreductase domain"/>
    <property type="match status" value="1"/>
</dbReference>
<evidence type="ECO:0000313" key="2">
    <source>
        <dbReference type="EMBL" id="TWT63436.1"/>
    </source>
</evidence>
<dbReference type="GO" id="GO:0016491">
    <property type="term" value="F:oxidoreductase activity"/>
    <property type="evidence" value="ECO:0007669"/>
    <property type="project" value="UniProtKB-KW"/>
</dbReference>
<dbReference type="SUPFAM" id="SSF51430">
    <property type="entry name" value="NAD(P)-linked oxidoreductase"/>
    <property type="match status" value="1"/>
</dbReference>